<protein>
    <submittedName>
        <fullName evidence="1">Uncharacterized protein</fullName>
    </submittedName>
</protein>
<reference evidence="2" key="1">
    <citation type="journal article" date="2024" name="Proc. Natl. Acad. Sci. U.S.A.">
        <title>Extraordinary preservation of gene collinearity over three hundred million years revealed in homosporous lycophytes.</title>
        <authorList>
            <person name="Li C."/>
            <person name="Wickell D."/>
            <person name="Kuo L.Y."/>
            <person name="Chen X."/>
            <person name="Nie B."/>
            <person name="Liao X."/>
            <person name="Peng D."/>
            <person name="Ji J."/>
            <person name="Jenkins J."/>
            <person name="Williams M."/>
            <person name="Shu S."/>
            <person name="Plott C."/>
            <person name="Barry K."/>
            <person name="Rajasekar S."/>
            <person name="Grimwood J."/>
            <person name="Han X."/>
            <person name="Sun S."/>
            <person name="Hou Z."/>
            <person name="He W."/>
            <person name="Dai G."/>
            <person name="Sun C."/>
            <person name="Schmutz J."/>
            <person name="Leebens-Mack J.H."/>
            <person name="Li F.W."/>
            <person name="Wang L."/>
        </authorList>
    </citation>
    <scope>NUCLEOTIDE SEQUENCE [LARGE SCALE GENOMIC DNA]</scope>
    <source>
        <strain evidence="2">cv. PW_Plant_1</strain>
    </source>
</reference>
<name>A0ACC2EAD3_DIPCM</name>
<accession>A0ACC2EAD3</accession>
<organism evidence="1 2">
    <name type="scientific">Diphasiastrum complanatum</name>
    <name type="common">Issler's clubmoss</name>
    <name type="synonym">Lycopodium complanatum</name>
    <dbReference type="NCBI Taxonomy" id="34168"/>
    <lineage>
        <taxon>Eukaryota</taxon>
        <taxon>Viridiplantae</taxon>
        <taxon>Streptophyta</taxon>
        <taxon>Embryophyta</taxon>
        <taxon>Tracheophyta</taxon>
        <taxon>Lycopodiopsida</taxon>
        <taxon>Lycopodiales</taxon>
        <taxon>Lycopodiaceae</taxon>
        <taxon>Lycopodioideae</taxon>
        <taxon>Diphasiastrum</taxon>
    </lineage>
</organism>
<dbReference type="Proteomes" id="UP001162992">
    <property type="component" value="Chromosome 3"/>
</dbReference>
<sequence>MGSTLSGVLLFHPLSRMCAQCSSDISYSRRKARLSSYYIGINRNPYSGAGFFQESQSFPSYLRSSSLIYIAASPLLIHLSSPSLPSHKYWRVASLSVFCSHGHSTTHSMAAAKLNLRLQYQLASMAAILFLLCLLPHYGIACEETVKYTRTPEQSDVTYSNPLYISADWQEGGLISSGNDQLLHFTGASNDFGDAVQLIPTNSFSFNPHPTVCVNDTVTVAFNSFPELLASRWGLIETQGSTYLHYTTPLDAAEFKIVPQPFQPRIWPPIYTYYLESNGVRLARKTINGLTYVVLGNGDSDIQFSFHPFNGPLLKMSTDA</sequence>
<dbReference type="EMBL" id="CM055094">
    <property type="protein sequence ID" value="KAJ7563460.1"/>
    <property type="molecule type" value="Genomic_DNA"/>
</dbReference>
<comment type="caution">
    <text evidence="1">The sequence shown here is derived from an EMBL/GenBank/DDBJ whole genome shotgun (WGS) entry which is preliminary data.</text>
</comment>
<evidence type="ECO:0000313" key="2">
    <source>
        <dbReference type="Proteomes" id="UP001162992"/>
    </source>
</evidence>
<gene>
    <name evidence="1" type="ORF">O6H91_03G111100</name>
</gene>
<proteinExistence type="predicted"/>
<evidence type="ECO:0000313" key="1">
    <source>
        <dbReference type="EMBL" id="KAJ7563460.1"/>
    </source>
</evidence>
<keyword evidence="2" id="KW-1185">Reference proteome</keyword>